<dbReference type="EMBL" id="WJYA01000007">
    <property type="protein sequence ID" value="MTE27777.1"/>
    <property type="molecule type" value="Genomic_DNA"/>
</dbReference>
<accession>A0A7K1GEQ0</accession>
<comment type="caution">
    <text evidence="1">The sequence shown here is derived from an EMBL/GenBank/DDBJ whole genome shotgun (WGS) entry which is preliminary data.</text>
</comment>
<sequence>MKLRKTIGILFIISQIVLIIYAKFVPERFFCWAPFDEHTYLDIDVEVNGEFLTKKEIAKRYRYKSKGWEPRSINNVFSIIRQYESTYGKEDNASVKVKYATNGNEERIWYFNQ</sequence>
<keyword evidence="2" id="KW-1185">Reference proteome</keyword>
<protein>
    <submittedName>
        <fullName evidence="1">Uncharacterized protein</fullName>
    </submittedName>
</protein>
<organism evidence="1 2">
    <name type="scientific">Winogradskyella ouciana</name>
    <dbReference type="NCBI Taxonomy" id="2608631"/>
    <lineage>
        <taxon>Bacteria</taxon>
        <taxon>Pseudomonadati</taxon>
        <taxon>Bacteroidota</taxon>
        <taxon>Flavobacteriia</taxon>
        <taxon>Flavobacteriales</taxon>
        <taxon>Flavobacteriaceae</taxon>
        <taxon>Winogradskyella</taxon>
    </lineage>
</organism>
<name>A0A7K1GEQ0_9FLAO</name>
<proteinExistence type="predicted"/>
<evidence type="ECO:0000313" key="2">
    <source>
        <dbReference type="Proteomes" id="UP000447545"/>
    </source>
</evidence>
<reference evidence="1 2" key="1">
    <citation type="submission" date="2019-11" db="EMBL/GenBank/DDBJ databases">
        <title>Winogradskyella ouciana sp. nov., isolated from the hadal seawater of the Mariana Trench.</title>
        <authorList>
            <person name="Liu R."/>
        </authorList>
    </citation>
    <scope>NUCLEOTIDE SEQUENCE [LARGE SCALE GENOMIC DNA]</scope>
    <source>
        <strain evidence="1 2">ZXX205</strain>
    </source>
</reference>
<gene>
    <name evidence="1" type="ORF">F1003_12610</name>
</gene>
<evidence type="ECO:0000313" key="1">
    <source>
        <dbReference type="EMBL" id="MTE27777.1"/>
    </source>
</evidence>
<dbReference type="AlphaFoldDB" id="A0A7K1GEQ0"/>
<dbReference type="RefSeq" id="WP_155089789.1">
    <property type="nucleotide sequence ID" value="NZ_WJYA01000007.1"/>
</dbReference>
<dbReference type="Proteomes" id="UP000447545">
    <property type="component" value="Unassembled WGS sequence"/>
</dbReference>